<sequence length="329" mass="36972">MINSRVSKSGRFLYYSVFFSSKMTTPLLSLLLNENPPTDKQTKQDVPQNNLNCVRTRRISCHPVHSQNNIDPTSRFNLLRHKPTSINLTLSGSQNLGLLRNVSMNHVQASDDAENDDGGNLGLSFSHDRTVANSSPMFSIKAQPISSMTFEEVCTDPHVVLNPARLGFIPSTMWSNDTISFGYLASTFFRRRNSATSKFPHKLYNALKLSECYPDFIKHLGIQWVTNDVFRVDRVAFARLLGVKSIEGGLFHQQGNFPSHGFVELSYQESEKISMEHGLGHADLSQVRFLKSYQGNFTKFSNEEDIAEFKWSAKPIPLDTPTNSAEGNS</sequence>
<dbReference type="Gene3D" id="1.10.10.10">
    <property type="entry name" value="Winged helix-like DNA-binding domain superfamily/Winged helix DNA-binding domain"/>
    <property type="match status" value="1"/>
</dbReference>
<name>A0A1J4JVD2_9EUKA</name>
<organism evidence="2 3">
    <name type="scientific">Tritrichomonas foetus</name>
    <dbReference type="NCBI Taxonomy" id="1144522"/>
    <lineage>
        <taxon>Eukaryota</taxon>
        <taxon>Metamonada</taxon>
        <taxon>Parabasalia</taxon>
        <taxon>Tritrichomonadida</taxon>
        <taxon>Tritrichomonadidae</taxon>
        <taxon>Tritrichomonas</taxon>
    </lineage>
</organism>
<accession>A0A1J4JVD2</accession>
<dbReference type="InterPro" id="IPR036388">
    <property type="entry name" value="WH-like_DNA-bd_sf"/>
</dbReference>
<dbReference type="VEuPathDB" id="TrichDB:TRFO_31668"/>
<dbReference type="GeneID" id="94842765"/>
<keyword evidence="3" id="KW-1185">Reference proteome</keyword>
<dbReference type="InterPro" id="IPR018845">
    <property type="entry name" value="Initiator-bd"/>
</dbReference>
<evidence type="ECO:0000313" key="2">
    <source>
        <dbReference type="EMBL" id="OHT01484.1"/>
    </source>
</evidence>
<protein>
    <recommendedName>
        <fullName evidence="1">Initiator binding domain-containing protein</fullName>
    </recommendedName>
</protein>
<feature type="domain" description="Initiator binding" evidence="1">
    <location>
        <begin position="177"/>
        <end position="270"/>
    </location>
</feature>
<dbReference type="RefSeq" id="XP_068354620.1">
    <property type="nucleotide sequence ID" value="XM_068508061.1"/>
</dbReference>
<reference evidence="2" key="1">
    <citation type="submission" date="2016-10" db="EMBL/GenBank/DDBJ databases">
        <authorList>
            <person name="Benchimol M."/>
            <person name="Almeida L.G."/>
            <person name="Vasconcelos A.T."/>
            <person name="Perreira-Neves A."/>
            <person name="Rosa I.A."/>
            <person name="Tasca T."/>
            <person name="Bogo M.R."/>
            <person name="de Souza W."/>
        </authorList>
    </citation>
    <scope>NUCLEOTIDE SEQUENCE [LARGE SCALE GENOMIC DNA]</scope>
    <source>
        <strain evidence="2">K</strain>
    </source>
</reference>
<evidence type="ECO:0000259" key="1">
    <source>
        <dbReference type="Pfam" id="PF10416"/>
    </source>
</evidence>
<comment type="caution">
    <text evidence="2">The sequence shown here is derived from an EMBL/GenBank/DDBJ whole genome shotgun (WGS) entry which is preliminary data.</text>
</comment>
<dbReference type="Pfam" id="PF10416">
    <property type="entry name" value="IBD"/>
    <property type="match status" value="1"/>
</dbReference>
<proteinExistence type="predicted"/>
<dbReference type="Proteomes" id="UP000179807">
    <property type="component" value="Unassembled WGS sequence"/>
</dbReference>
<dbReference type="AlphaFoldDB" id="A0A1J4JVD2"/>
<dbReference type="EMBL" id="MLAK01000909">
    <property type="protein sequence ID" value="OHT01484.1"/>
    <property type="molecule type" value="Genomic_DNA"/>
</dbReference>
<gene>
    <name evidence="2" type="ORF">TRFO_31668</name>
</gene>
<evidence type="ECO:0000313" key="3">
    <source>
        <dbReference type="Proteomes" id="UP000179807"/>
    </source>
</evidence>